<reference evidence="12 13" key="1">
    <citation type="submission" date="2024-01" db="EMBL/GenBank/DDBJ databases">
        <title>Comparative genomics of Cryptococcus and Kwoniella reveals pathogenesis evolution and contrasting modes of karyotype evolution via chromosome fusion or intercentromeric recombination.</title>
        <authorList>
            <person name="Coelho M.A."/>
            <person name="David-Palma M."/>
            <person name="Shea T."/>
            <person name="Bowers K."/>
            <person name="McGinley-Smith S."/>
            <person name="Mohammad A.W."/>
            <person name="Gnirke A."/>
            <person name="Yurkov A.M."/>
            <person name="Nowrousian M."/>
            <person name="Sun S."/>
            <person name="Cuomo C.A."/>
            <person name="Heitman J."/>
        </authorList>
    </citation>
    <scope>NUCLEOTIDE SEQUENCE [LARGE SCALE GENOMIC DNA]</scope>
    <source>
        <strain evidence="12">CBS 11374</strain>
    </source>
</reference>
<evidence type="ECO:0000259" key="11">
    <source>
        <dbReference type="PROSITE" id="PS50850"/>
    </source>
</evidence>
<dbReference type="PANTHER" id="PTHR48022">
    <property type="entry name" value="PLASTIDIC GLUCOSE TRANSPORTER 4"/>
    <property type="match status" value="1"/>
</dbReference>
<evidence type="ECO:0000256" key="10">
    <source>
        <dbReference type="SAM" id="Phobius"/>
    </source>
</evidence>
<evidence type="ECO:0000256" key="5">
    <source>
        <dbReference type="ARBA" id="ARBA00022989"/>
    </source>
</evidence>
<dbReference type="NCBIfam" id="TIGR00879">
    <property type="entry name" value="SP"/>
    <property type="match status" value="1"/>
</dbReference>
<evidence type="ECO:0000256" key="6">
    <source>
        <dbReference type="ARBA" id="ARBA00023136"/>
    </source>
</evidence>
<comment type="similarity">
    <text evidence="2 8">Belongs to the major facilitator superfamily. Sugar transporter (TC 2.A.1.1) family.</text>
</comment>
<feature type="transmembrane region" description="Helical" evidence="10">
    <location>
        <begin position="363"/>
        <end position="382"/>
    </location>
</feature>
<evidence type="ECO:0000256" key="1">
    <source>
        <dbReference type="ARBA" id="ARBA00004141"/>
    </source>
</evidence>
<evidence type="ECO:0000256" key="7">
    <source>
        <dbReference type="ARBA" id="ARBA00049119"/>
    </source>
</evidence>
<name>A0ABZ1DAK2_9TREE</name>
<feature type="domain" description="Major facilitator superfamily (MFS) profile" evidence="11">
    <location>
        <begin position="70"/>
        <end position="513"/>
    </location>
</feature>
<feature type="compositionally biased region" description="Polar residues" evidence="9">
    <location>
        <begin position="7"/>
        <end position="26"/>
    </location>
</feature>
<dbReference type="EMBL" id="CP141889">
    <property type="protein sequence ID" value="WRT69702.1"/>
    <property type="molecule type" value="Genomic_DNA"/>
</dbReference>
<dbReference type="Gene3D" id="1.20.1250.20">
    <property type="entry name" value="MFS general substrate transporter like domains"/>
    <property type="match status" value="1"/>
</dbReference>
<dbReference type="Pfam" id="PF00083">
    <property type="entry name" value="Sugar_tr"/>
    <property type="match status" value="1"/>
</dbReference>
<feature type="transmembrane region" description="Helical" evidence="10">
    <location>
        <begin position="143"/>
        <end position="161"/>
    </location>
</feature>
<evidence type="ECO:0000256" key="3">
    <source>
        <dbReference type="ARBA" id="ARBA00022448"/>
    </source>
</evidence>
<dbReference type="Proteomes" id="UP001329825">
    <property type="component" value="Chromosome 9"/>
</dbReference>
<comment type="catalytic activity">
    <reaction evidence="7">
        <text>myo-inositol(out) + H(+)(out) = myo-inositol(in) + H(+)(in)</text>
        <dbReference type="Rhea" id="RHEA:60364"/>
        <dbReference type="ChEBI" id="CHEBI:15378"/>
        <dbReference type="ChEBI" id="CHEBI:17268"/>
    </reaction>
</comment>
<keyword evidence="6 10" id="KW-0472">Membrane</keyword>
<evidence type="ECO:0000256" key="2">
    <source>
        <dbReference type="ARBA" id="ARBA00010992"/>
    </source>
</evidence>
<dbReference type="PANTHER" id="PTHR48022:SF5">
    <property type="entry name" value="ALPHA-GLUCOSIDES PERMEASE MPH2-RELATED"/>
    <property type="match status" value="1"/>
</dbReference>
<sequence>MDETPQVLKNRNESVLSFSPSQKDGKQVQYNANLSAEQSERINRAREDAARQAAMSVKEGLKKYRWAVMWSALMTCTLIMESYDYSLMGQLFGFPEFAKKYGTLLPSGKYNISAGNQTILKQITKAGQIVGLFFTGQLVDKLGYRWTMLGSLLAIAPPVAMQYFAPNLNVLIGAQFLLGIPLAPFLTLSNVYAAEVAPPCLQPYLTSATTLGWTVGGLISTGVLRGLLNSTLNNSYRIAFAVQWAWLGPMFLIIWFAPESPFWCIKTGRPERARAALNRLSSDDETDEHIDNRLAMIEYTDMVEKEHEHSTSYLECFRGVNARRTEIACMVYACQNLDGYDIGGASTYFFQQAGLSSIASFDMSLGLSGVSIVASLFTWWVMSKHGRRPIYIAGLAATTVILICIGGLGIPTPTITTGWATGGMCIAFKIVFYLSQGPLNGTYITDVPNVRLRAKTVVIARGAFICSAVFMVVLTNYQINITAWNWRGRAGFFWAGSCFLCTVWAVFRLPETKNRTPAQMDRLFMDRVPARKFASTEVQSVEDQDNEMSYTRQTA</sequence>
<feature type="region of interest" description="Disordered" evidence="9">
    <location>
        <begin position="1"/>
        <end position="26"/>
    </location>
</feature>
<dbReference type="InterPro" id="IPR003663">
    <property type="entry name" value="Sugar/inositol_transpt"/>
</dbReference>
<dbReference type="GeneID" id="87958822"/>
<feature type="transmembrane region" description="Helical" evidence="10">
    <location>
        <begin position="389"/>
        <end position="410"/>
    </location>
</feature>
<feature type="transmembrane region" description="Helical" evidence="10">
    <location>
        <begin position="204"/>
        <end position="224"/>
    </location>
</feature>
<feature type="transmembrane region" description="Helical" evidence="10">
    <location>
        <begin position="168"/>
        <end position="192"/>
    </location>
</feature>
<organism evidence="12 13">
    <name type="scientific">Kwoniella shivajii</name>
    <dbReference type="NCBI Taxonomy" id="564305"/>
    <lineage>
        <taxon>Eukaryota</taxon>
        <taxon>Fungi</taxon>
        <taxon>Dikarya</taxon>
        <taxon>Basidiomycota</taxon>
        <taxon>Agaricomycotina</taxon>
        <taxon>Tremellomycetes</taxon>
        <taxon>Tremellales</taxon>
        <taxon>Cryptococcaceae</taxon>
        <taxon>Kwoniella</taxon>
    </lineage>
</organism>
<protein>
    <recommendedName>
        <fullName evidence="11">Major facilitator superfamily (MFS) profile domain-containing protein</fullName>
    </recommendedName>
</protein>
<evidence type="ECO:0000256" key="8">
    <source>
        <dbReference type="RuleBase" id="RU003346"/>
    </source>
</evidence>
<feature type="transmembrane region" description="Helical" evidence="10">
    <location>
        <begin position="416"/>
        <end position="435"/>
    </location>
</feature>
<dbReference type="RefSeq" id="XP_062794441.1">
    <property type="nucleotide sequence ID" value="XM_062938390.1"/>
</dbReference>
<accession>A0ABZ1DAK2</accession>
<dbReference type="PROSITE" id="PS50850">
    <property type="entry name" value="MFS"/>
    <property type="match status" value="1"/>
</dbReference>
<keyword evidence="13" id="KW-1185">Reference proteome</keyword>
<evidence type="ECO:0000256" key="4">
    <source>
        <dbReference type="ARBA" id="ARBA00022692"/>
    </source>
</evidence>
<feature type="transmembrane region" description="Helical" evidence="10">
    <location>
        <begin position="64"/>
        <end position="83"/>
    </location>
</feature>
<proteinExistence type="inferred from homology"/>
<evidence type="ECO:0000313" key="13">
    <source>
        <dbReference type="Proteomes" id="UP001329825"/>
    </source>
</evidence>
<feature type="transmembrane region" description="Helical" evidence="10">
    <location>
        <begin position="456"/>
        <end position="479"/>
    </location>
</feature>
<gene>
    <name evidence="12" type="ORF">IL334_006692</name>
</gene>
<evidence type="ECO:0000256" key="9">
    <source>
        <dbReference type="SAM" id="MobiDB-lite"/>
    </source>
</evidence>
<feature type="transmembrane region" description="Helical" evidence="10">
    <location>
        <begin position="491"/>
        <end position="510"/>
    </location>
</feature>
<dbReference type="InterPro" id="IPR050360">
    <property type="entry name" value="MFS_Sugar_Transporters"/>
</dbReference>
<dbReference type="InterPro" id="IPR036259">
    <property type="entry name" value="MFS_trans_sf"/>
</dbReference>
<comment type="subcellular location">
    <subcellularLocation>
        <location evidence="1">Membrane</location>
        <topology evidence="1">Multi-pass membrane protein</topology>
    </subcellularLocation>
</comment>
<dbReference type="SUPFAM" id="SSF103473">
    <property type="entry name" value="MFS general substrate transporter"/>
    <property type="match status" value="1"/>
</dbReference>
<keyword evidence="5 10" id="KW-1133">Transmembrane helix</keyword>
<feature type="transmembrane region" description="Helical" evidence="10">
    <location>
        <begin position="236"/>
        <end position="257"/>
    </location>
</feature>
<keyword evidence="4 10" id="KW-0812">Transmembrane</keyword>
<dbReference type="InterPro" id="IPR005828">
    <property type="entry name" value="MFS_sugar_transport-like"/>
</dbReference>
<keyword evidence="3 8" id="KW-0813">Transport</keyword>
<dbReference type="InterPro" id="IPR020846">
    <property type="entry name" value="MFS_dom"/>
</dbReference>
<evidence type="ECO:0000313" key="12">
    <source>
        <dbReference type="EMBL" id="WRT69702.1"/>
    </source>
</evidence>